<evidence type="ECO:0000313" key="8">
    <source>
        <dbReference type="Proteomes" id="UP001229244"/>
    </source>
</evidence>
<dbReference type="PROSITE" id="PS51123">
    <property type="entry name" value="OMPA_2"/>
    <property type="match status" value="1"/>
</dbReference>
<keyword evidence="3" id="KW-0998">Cell outer membrane</keyword>
<evidence type="ECO:0000256" key="1">
    <source>
        <dbReference type="ARBA" id="ARBA00004442"/>
    </source>
</evidence>
<dbReference type="InterPro" id="IPR006664">
    <property type="entry name" value="OMP_bac"/>
</dbReference>
<proteinExistence type="predicted"/>
<dbReference type="RefSeq" id="WP_306885495.1">
    <property type="nucleotide sequence ID" value="NZ_JAUSUL010000002.1"/>
</dbReference>
<name>A0AAE4AT11_9HYPH</name>
<keyword evidence="8" id="KW-1185">Reference proteome</keyword>
<keyword evidence="2 4" id="KW-0472">Membrane</keyword>
<dbReference type="Pfam" id="PF00691">
    <property type="entry name" value="OmpA"/>
    <property type="match status" value="1"/>
</dbReference>
<dbReference type="PRINTS" id="PR01021">
    <property type="entry name" value="OMPADOMAIN"/>
</dbReference>
<dbReference type="Gene3D" id="3.30.1330.60">
    <property type="entry name" value="OmpA-like domain"/>
    <property type="match status" value="1"/>
</dbReference>
<dbReference type="EMBL" id="JAUSUL010000002">
    <property type="protein sequence ID" value="MDQ0315672.1"/>
    <property type="molecule type" value="Genomic_DNA"/>
</dbReference>
<dbReference type="CDD" id="cd07185">
    <property type="entry name" value="OmpA_C-like"/>
    <property type="match status" value="1"/>
</dbReference>
<dbReference type="InterPro" id="IPR036737">
    <property type="entry name" value="OmpA-like_sf"/>
</dbReference>
<reference evidence="7" key="1">
    <citation type="submission" date="2023-07" db="EMBL/GenBank/DDBJ databases">
        <title>Genomic Encyclopedia of Type Strains, Phase IV (KMG-IV): sequencing the most valuable type-strain genomes for metagenomic binning, comparative biology and taxonomic classification.</title>
        <authorList>
            <person name="Goeker M."/>
        </authorList>
    </citation>
    <scope>NUCLEOTIDE SEQUENCE</scope>
    <source>
        <strain evidence="7">DSM 21202</strain>
    </source>
</reference>
<dbReference type="GO" id="GO:0009279">
    <property type="term" value="C:cell outer membrane"/>
    <property type="evidence" value="ECO:0007669"/>
    <property type="project" value="UniProtKB-SubCell"/>
</dbReference>
<dbReference type="InterPro" id="IPR006690">
    <property type="entry name" value="OMPA-like_CS"/>
</dbReference>
<organism evidence="7 8">
    <name type="scientific">Amorphus orientalis</name>
    <dbReference type="NCBI Taxonomy" id="649198"/>
    <lineage>
        <taxon>Bacteria</taxon>
        <taxon>Pseudomonadati</taxon>
        <taxon>Pseudomonadota</taxon>
        <taxon>Alphaproteobacteria</taxon>
        <taxon>Hyphomicrobiales</taxon>
        <taxon>Amorphaceae</taxon>
        <taxon>Amorphus</taxon>
    </lineage>
</organism>
<dbReference type="AlphaFoldDB" id="A0AAE4AT11"/>
<feature type="signal peptide" evidence="5">
    <location>
        <begin position="1"/>
        <end position="20"/>
    </location>
</feature>
<accession>A0AAE4AT11</accession>
<sequence>MKRTILLAAALAFLAVPASAQTQLSRNEIINNLQSVENTRVQITAEELRQQALDNIRNNPGDNSTTDLPAEAQLAKLRQFIVEITFDFDSDRIKPDSYYTLGLIADALHTPYLYGNRFLVIGHTDAKGKREYNLELSQRRANAVANALSTTFFVPPEMLAPVGLGEEDLRDPSDPYAAVNRRVQLINLGPIQQ</sequence>
<comment type="subcellular location">
    <subcellularLocation>
        <location evidence="1">Cell outer membrane</location>
    </subcellularLocation>
</comment>
<keyword evidence="5" id="KW-0732">Signal</keyword>
<evidence type="ECO:0000256" key="2">
    <source>
        <dbReference type="ARBA" id="ARBA00023136"/>
    </source>
</evidence>
<feature type="domain" description="OmpA-like" evidence="6">
    <location>
        <begin position="73"/>
        <end position="191"/>
    </location>
</feature>
<protein>
    <submittedName>
        <fullName evidence="7">Outer membrane protein OmpA-like peptidoglycan-associated protein</fullName>
    </submittedName>
</protein>
<feature type="chain" id="PRO_5042126115" evidence="5">
    <location>
        <begin position="21"/>
        <end position="193"/>
    </location>
</feature>
<dbReference type="PANTHER" id="PTHR30329">
    <property type="entry name" value="STATOR ELEMENT OF FLAGELLAR MOTOR COMPLEX"/>
    <property type="match status" value="1"/>
</dbReference>
<dbReference type="InterPro" id="IPR006665">
    <property type="entry name" value="OmpA-like"/>
</dbReference>
<evidence type="ECO:0000256" key="3">
    <source>
        <dbReference type="ARBA" id="ARBA00023237"/>
    </source>
</evidence>
<comment type="caution">
    <text evidence="7">The sequence shown here is derived from an EMBL/GenBank/DDBJ whole genome shotgun (WGS) entry which is preliminary data.</text>
</comment>
<evidence type="ECO:0000259" key="6">
    <source>
        <dbReference type="PROSITE" id="PS51123"/>
    </source>
</evidence>
<dbReference type="PANTHER" id="PTHR30329:SF21">
    <property type="entry name" value="LIPOPROTEIN YIAD-RELATED"/>
    <property type="match status" value="1"/>
</dbReference>
<gene>
    <name evidence="7" type="ORF">J2S73_002129</name>
</gene>
<dbReference type="PROSITE" id="PS01068">
    <property type="entry name" value="OMPA_1"/>
    <property type="match status" value="1"/>
</dbReference>
<evidence type="ECO:0000256" key="4">
    <source>
        <dbReference type="PROSITE-ProRule" id="PRU00473"/>
    </source>
</evidence>
<evidence type="ECO:0000313" key="7">
    <source>
        <dbReference type="EMBL" id="MDQ0315672.1"/>
    </source>
</evidence>
<dbReference type="Proteomes" id="UP001229244">
    <property type="component" value="Unassembled WGS sequence"/>
</dbReference>
<evidence type="ECO:0000256" key="5">
    <source>
        <dbReference type="SAM" id="SignalP"/>
    </source>
</evidence>
<dbReference type="SUPFAM" id="SSF103088">
    <property type="entry name" value="OmpA-like"/>
    <property type="match status" value="1"/>
</dbReference>
<dbReference type="InterPro" id="IPR050330">
    <property type="entry name" value="Bact_OuterMem_StrucFunc"/>
</dbReference>